<proteinExistence type="predicted"/>
<evidence type="ECO:0000313" key="2">
    <source>
        <dbReference type="EMBL" id="CAH2237288.1"/>
    </source>
</evidence>
<sequence length="132" mass="13438">MLMPAVRVPAGEPAAQHEEGRHPDAQGASPRAWAAARARGPAARCPASGDVLCVAVEAHPHKGLPPLYSAVEGAAPLLLAPAARAPPAAPHFSTYRVAIMNVTTPCAGPAASPAVLAAPPPRLQDTAFRSPR</sequence>
<gene>
    <name evidence="2" type="primary">jg15749</name>
    <name evidence="2" type="ORF">PAEG_LOCUS14583</name>
</gene>
<keyword evidence="3" id="KW-1185">Reference proteome</keyword>
<dbReference type="EMBL" id="CAKXAJ010025257">
    <property type="protein sequence ID" value="CAH2237288.1"/>
    <property type="molecule type" value="Genomic_DNA"/>
</dbReference>
<comment type="caution">
    <text evidence="2">The sequence shown here is derived from an EMBL/GenBank/DDBJ whole genome shotgun (WGS) entry which is preliminary data.</text>
</comment>
<reference evidence="2" key="1">
    <citation type="submission" date="2022-03" db="EMBL/GenBank/DDBJ databases">
        <authorList>
            <person name="Lindestad O."/>
        </authorList>
    </citation>
    <scope>NUCLEOTIDE SEQUENCE</scope>
</reference>
<dbReference type="Proteomes" id="UP000838756">
    <property type="component" value="Unassembled WGS sequence"/>
</dbReference>
<name>A0A8S4RKV0_9NEOP</name>
<feature type="region of interest" description="Disordered" evidence="1">
    <location>
        <begin position="112"/>
        <end position="132"/>
    </location>
</feature>
<feature type="region of interest" description="Disordered" evidence="1">
    <location>
        <begin position="1"/>
        <end position="31"/>
    </location>
</feature>
<evidence type="ECO:0000256" key="1">
    <source>
        <dbReference type="SAM" id="MobiDB-lite"/>
    </source>
</evidence>
<feature type="compositionally biased region" description="Basic and acidic residues" evidence="1">
    <location>
        <begin position="15"/>
        <end position="24"/>
    </location>
</feature>
<dbReference type="AlphaFoldDB" id="A0A8S4RKV0"/>
<accession>A0A8S4RKV0</accession>
<protein>
    <submittedName>
        <fullName evidence="2">Jg15749 protein</fullName>
    </submittedName>
</protein>
<organism evidence="2 3">
    <name type="scientific">Pararge aegeria aegeria</name>
    <dbReference type="NCBI Taxonomy" id="348720"/>
    <lineage>
        <taxon>Eukaryota</taxon>
        <taxon>Metazoa</taxon>
        <taxon>Ecdysozoa</taxon>
        <taxon>Arthropoda</taxon>
        <taxon>Hexapoda</taxon>
        <taxon>Insecta</taxon>
        <taxon>Pterygota</taxon>
        <taxon>Neoptera</taxon>
        <taxon>Endopterygota</taxon>
        <taxon>Lepidoptera</taxon>
        <taxon>Glossata</taxon>
        <taxon>Ditrysia</taxon>
        <taxon>Papilionoidea</taxon>
        <taxon>Nymphalidae</taxon>
        <taxon>Satyrinae</taxon>
        <taxon>Satyrini</taxon>
        <taxon>Parargina</taxon>
        <taxon>Pararge</taxon>
    </lineage>
</organism>
<evidence type="ECO:0000313" key="3">
    <source>
        <dbReference type="Proteomes" id="UP000838756"/>
    </source>
</evidence>